<comment type="subunit">
    <text evidence="6">Component of the mitochondrial ribosome large subunit (39S) which comprises a 16S rRNA and about 50 distinct proteins.</text>
</comment>
<dbReference type="HOGENOM" id="CLU_103097_1_1_1"/>
<keyword evidence="5" id="KW-0687">Ribonucleoprotein</keyword>
<comment type="similarity">
    <text evidence="2">Belongs to the universal ribosomal protein uL23 family.</text>
</comment>
<dbReference type="GO" id="GO:0003735">
    <property type="term" value="F:structural constituent of ribosome"/>
    <property type="evidence" value="ECO:0007669"/>
    <property type="project" value="InterPro"/>
</dbReference>
<dbReference type="EMBL" id="GAHY01000842">
    <property type="protein sequence ID" value="JAA76668.1"/>
    <property type="molecule type" value="mRNA"/>
</dbReference>
<keyword evidence="4" id="KW-0496">Mitochondrion</keyword>
<sequence length="151" mass="18212">MSSRWYPIYKKGNPQRRIFLPNFWMKLVRPLFKQPTNIVQFITPTEMTDYDIKNYLEKIYKVPVAEIRSEIVEGDLKRERTKGYIIKEDDYRRVFVTLMVGEKFEFPDICKPKEEKDDEEFKKMKEQAEANFKEFSKRNVNRPGVPGWFGI</sequence>
<evidence type="ECO:0000256" key="1">
    <source>
        <dbReference type="ARBA" id="ARBA00004173"/>
    </source>
</evidence>
<dbReference type="InterPro" id="IPR012677">
    <property type="entry name" value="Nucleotide-bd_a/b_plait_sf"/>
</dbReference>
<name>R4G8J9_RHOPR</name>
<dbReference type="InterPro" id="IPR013025">
    <property type="entry name" value="Ribosomal_uL23-like"/>
</dbReference>
<comment type="subcellular location">
    <subcellularLocation>
        <location evidence="1">Mitochondrion</location>
    </subcellularLocation>
</comment>
<dbReference type="Pfam" id="PF00276">
    <property type="entry name" value="Ribosomal_L23"/>
    <property type="match status" value="1"/>
</dbReference>
<dbReference type="AlphaFoldDB" id="R4G8J9"/>
<protein>
    <recommendedName>
        <fullName evidence="7">Large ribosomal subunit protein uL23m</fullName>
    </recommendedName>
    <alternativeName>
        <fullName evidence="8">39S ribosomal protein L23, mitochondrial</fullName>
    </alternativeName>
</protein>
<dbReference type="GO" id="GO:0005762">
    <property type="term" value="C:mitochondrial large ribosomal subunit"/>
    <property type="evidence" value="ECO:0007669"/>
    <property type="project" value="TreeGrafter"/>
</dbReference>
<dbReference type="PANTHER" id="PTHR12059:SF5">
    <property type="entry name" value="LARGE RIBOSOMAL SUBUNIT PROTEIN UL23M"/>
    <property type="match status" value="1"/>
</dbReference>
<evidence type="ECO:0000313" key="9">
    <source>
        <dbReference type="EMBL" id="JAA76668.1"/>
    </source>
</evidence>
<evidence type="ECO:0000256" key="8">
    <source>
        <dbReference type="ARBA" id="ARBA00041375"/>
    </source>
</evidence>
<evidence type="ECO:0000256" key="7">
    <source>
        <dbReference type="ARBA" id="ARBA00039977"/>
    </source>
</evidence>
<dbReference type="GO" id="GO:0032543">
    <property type="term" value="P:mitochondrial translation"/>
    <property type="evidence" value="ECO:0007669"/>
    <property type="project" value="TreeGrafter"/>
</dbReference>
<keyword evidence="3 9" id="KW-0689">Ribosomal protein</keyword>
<dbReference type="InterPro" id="IPR012678">
    <property type="entry name" value="Ribosomal_uL23/eL15/eS24_sf"/>
</dbReference>
<evidence type="ECO:0000256" key="6">
    <source>
        <dbReference type="ARBA" id="ARBA00038782"/>
    </source>
</evidence>
<dbReference type="FunFam" id="3.30.70.330:FF:000284">
    <property type="entry name" value="39S ribosomal protein L23, mitochondrial"/>
    <property type="match status" value="1"/>
</dbReference>
<accession>R4G8J9</accession>
<evidence type="ECO:0000256" key="4">
    <source>
        <dbReference type="ARBA" id="ARBA00023128"/>
    </source>
</evidence>
<dbReference type="PANTHER" id="PTHR12059">
    <property type="entry name" value="RIBOSOMAL PROTEIN L23-RELATED"/>
    <property type="match status" value="1"/>
</dbReference>
<dbReference type="Gene3D" id="3.30.70.330">
    <property type="match status" value="1"/>
</dbReference>
<reference evidence="9" key="1">
    <citation type="submission" date="2013-04" db="EMBL/GenBank/DDBJ databases">
        <title>An insight into the transcriptome of the digestive tract of the blood sucking bug, Rhodnius prolixus.</title>
        <authorList>
            <person name="Ribeiro J.M.C."/>
            <person name="Genta F.A."/>
            <person name="Sorgine M.H.F."/>
            <person name="Paiva-Silva G.O."/>
            <person name="Majerowicz D."/>
            <person name="Medeiros M."/>
            <person name="Koerich L."/>
            <person name="Terra W.R."/>
            <person name="Ferreira C."/>
            <person name="Pimentel A.C."/>
            <person name="Bisch P.M."/>
            <person name="Diniz M.M.P."/>
            <person name="Nascimento R."/>
            <person name="Salmon D."/>
            <person name="Silber A.M."/>
            <person name="Alves M."/>
            <person name="Oliveira M.F."/>
            <person name="Gondim K.C."/>
            <person name="Silva Neto M.A.C."/>
            <person name="Atella G.C."/>
            <person name="Araujo H."/>
            <person name="Dias F.S."/>
            <person name="Polycarpo C.R."/>
            <person name="Fampa P."/>
            <person name="Melo A.C."/>
            <person name="Tanaka A.S."/>
            <person name="Balczun C."/>
            <person name="Oliveira J.H.M."/>
            <person name="Goncalves R."/>
            <person name="Lazoski C."/>
            <person name="Pereira M.A."/>
            <person name="Rivera-Pomar R."/>
            <person name="Diambra L."/>
            <person name="Schaub G.A."/>
            <person name="Garcia E.S."/>
            <person name="Azambuja P."/>
            <person name="Braz G.R.C."/>
            <person name="Oliveira P.L."/>
        </authorList>
    </citation>
    <scope>NUCLEOTIDE SEQUENCE</scope>
</reference>
<proteinExistence type="evidence at transcript level"/>
<evidence type="ECO:0000256" key="5">
    <source>
        <dbReference type="ARBA" id="ARBA00023274"/>
    </source>
</evidence>
<dbReference type="VEuPathDB" id="VectorBase:RPRC004422"/>
<dbReference type="SUPFAM" id="SSF54189">
    <property type="entry name" value="Ribosomal proteins S24e, L23 and L15e"/>
    <property type="match status" value="1"/>
</dbReference>
<evidence type="ECO:0000256" key="3">
    <source>
        <dbReference type="ARBA" id="ARBA00022980"/>
    </source>
</evidence>
<organism evidence="9">
    <name type="scientific">Rhodnius prolixus</name>
    <name type="common">Triatomid bug</name>
    <dbReference type="NCBI Taxonomy" id="13249"/>
    <lineage>
        <taxon>Eukaryota</taxon>
        <taxon>Metazoa</taxon>
        <taxon>Ecdysozoa</taxon>
        <taxon>Arthropoda</taxon>
        <taxon>Hexapoda</taxon>
        <taxon>Insecta</taxon>
        <taxon>Pterygota</taxon>
        <taxon>Neoptera</taxon>
        <taxon>Paraneoptera</taxon>
        <taxon>Hemiptera</taxon>
        <taxon>Heteroptera</taxon>
        <taxon>Panheteroptera</taxon>
        <taxon>Cimicomorpha</taxon>
        <taxon>Reduviidae</taxon>
        <taxon>Triatominae</taxon>
        <taxon>Rhodnius</taxon>
    </lineage>
</organism>
<evidence type="ECO:0000256" key="2">
    <source>
        <dbReference type="ARBA" id="ARBA00006700"/>
    </source>
</evidence>